<comment type="subunit">
    <text evidence="7">Forms oligomers.</text>
</comment>
<dbReference type="CDD" id="cd16320">
    <property type="entry name" value="MraZ_N"/>
    <property type="match status" value="1"/>
</dbReference>
<dbReference type="Gene3D" id="3.40.1550.20">
    <property type="entry name" value="Transcriptional regulator MraZ domain"/>
    <property type="match status" value="1"/>
</dbReference>
<dbReference type="GO" id="GO:0009295">
    <property type="term" value="C:nucleoid"/>
    <property type="evidence" value="ECO:0007669"/>
    <property type="project" value="UniProtKB-SubCell"/>
</dbReference>
<dbReference type="GO" id="GO:0005737">
    <property type="term" value="C:cytoplasm"/>
    <property type="evidence" value="ECO:0007669"/>
    <property type="project" value="UniProtKB-UniRule"/>
</dbReference>
<dbReference type="HAMAP" id="MF_01008">
    <property type="entry name" value="MraZ"/>
    <property type="match status" value="1"/>
</dbReference>
<comment type="similarity">
    <text evidence="7">Belongs to the MraZ family.</text>
</comment>
<dbReference type="CDD" id="cd16321">
    <property type="entry name" value="MraZ_C"/>
    <property type="match status" value="1"/>
</dbReference>
<keyword evidence="9" id="KW-0131">Cell cycle</keyword>
<comment type="subcellular location">
    <subcellularLocation>
        <location evidence="7">Cytoplasm</location>
        <location evidence="7">Nucleoid</location>
    </subcellularLocation>
</comment>
<accession>A0A2H0V7C9</accession>
<keyword evidence="3" id="KW-0677">Repeat</keyword>
<evidence type="ECO:0000256" key="7">
    <source>
        <dbReference type="HAMAP-Rule" id="MF_01008"/>
    </source>
</evidence>
<proteinExistence type="inferred from homology"/>
<dbReference type="InterPro" id="IPR003444">
    <property type="entry name" value="MraZ"/>
</dbReference>
<keyword evidence="4 7" id="KW-0805">Transcription regulation</keyword>
<dbReference type="GO" id="GO:2000143">
    <property type="term" value="P:negative regulation of DNA-templated transcription initiation"/>
    <property type="evidence" value="ECO:0007669"/>
    <property type="project" value="TreeGrafter"/>
</dbReference>
<name>A0A2H0V7C9_9BACT</name>
<dbReference type="GO" id="GO:0051301">
    <property type="term" value="P:cell division"/>
    <property type="evidence" value="ECO:0007669"/>
    <property type="project" value="UniProtKB-KW"/>
</dbReference>
<evidence type="ECO:0000313" key="10">
    <source>
        <dbReference type="Proteomes" id="UP000228614"/>
    </source>
</evidence>
<feature type="domain" description="SpoVT-AbrB" evidence="8">
    <location>
        <begin position="76"/>
        <end position="119"/>
    </location>
</feature>
<protein>
    <recommendedName>
        <fullName evidence="1 7">Transcriptional regulator MraZ</fullName>
    </recommendedName>
</protein>
<dbReference type="Pfam" id="PF02381">
    <property type="entry name" value="MraZ"/>
    <property type="match status" value="2"/>
</dbReference>
<evidence type="ECO:0000313" key="9">
    <source>
        <dbReference type="EMBL" id="PIR95014.1"/>
    </source>
</evidence>
<dbReference type="InterPro" id="IPR037914">
    <property type="entry name" value="SpoVT-AbrB_sf"/>
</dbReference>
<feature type="domain" description="SpoVT-AbrB" evidence="8">
    <location>
        <begin position="5"/>
        <end position="47"/>
    </location>
</feature>
<dbReference type="PROSITE" id="PS51740">
    <property type="entry name" value="SPOVT_ABRB"/>
    <property type="match status" value="2"/>
</dbReference>
<dbReference type="AlphaFoldDB" id="A0A2H0V7C9"/>
<reference evidence="10" key="1">
    <citation type="submission" date="2017-09" db="EMBL/GenBank/DDBJ databases">
        <title>Depth-based differentiation of microbial function through sediment-hosted aquifers and enrichment of novel symbionts in the deep terrestrial subsurface.</title>
        <authorList>
            <person name="Probst A.J."/>
            <person name="Ladd B."/>
            <person name="Jarett J.K."/>
            <person name="Geller-Mcgrath D.E."/>
            <person name="Sieber C.M.K."/>
            <person name="Emerson J.B."/>
            <person name="Anantharaman K."/>
            <person name="Thomas B.C."/>
            <person name="Malmstrom R."/>
            <person name="Stieglmeier M."/>
            <person name="Klingl A."/>
            <person name="Woyke T."/>
            <person name="Ryan C.M."/>
            <person name="Banfield J.F."/>
        </authorList>
    </citation>
    <scope>NUCLEOTIDE SEQUENCE [LARGE SCALE GENOMIC DNA]</scope>
</reference>
<dbReference type="PANTHER" id="PTHR34701">
    <property type="entry name" value="TRANSCRIPTIONAL REGULATOR MRAZ"/>
    <property type="match status" value="1"/>
</dbReference>
<evidence type="ECO:0000256" key="3">
    <source>
        <dbReference type="ARBA" id="ARBA00022737"/>
    </source>
</evidence>
<dbReference type="InterPro" id="IPR035644">
    <property type="entry name" value="MraZ_C"/>
</dbReference>
<dbReference type="SUPFAM" id="SSF89447">
    <property type="entry name" value="AbrB/MazE/MraZ-like"/>
    <property type="match status" value="1"/>
</dbReference>
<dbReference type="InterPro" id="IPR020603">
    <property type="entry name" value="MraZ_dom"/>
</dbReference>
<dbReference type="InterPro" id="IPR038619">
    <property type="entry name" value="MraZ_sf"/>
</dbReference>
<sequence length="143" mass="16078">MFIGEYSHTIDAKGRMAVPAKFRAKLTSGAVVTRGLDNCLFLFSKEEWQKLAEQISASPINKANTRAFGRFMLAGATEAEFDKQGRILLPEYLRVYTGLKKKAIIAGIYNRIEIWEEGAWQKYSKQTQKNSAKIAEELGELGI</sequence>
<keyword evidence="2 7" id="KW-0963">Cytoplasm</keyword>
<evidence type="ECO:0000256" key="4">
    <source>
        <dbReference type="ARBA" id="ARBA00023015"/>
    </source>
</evidence>
<evidence type="ECO:0000259" key="8">
    <source>
        <dbReference type="PROSITE" id="PS51740"/>
    </source>
</evidence>
<dbReference type="Proteomes" id="UP000228614">
    <property type="component" value="Unassembled WGS sequence"/>
</dbReference>
<keyword evidence="5 7" id="KW-0238">DNA-binding</keyword>
<dbReference type="InterPro" id="IPR007159">
    <property type="entry name" value="SpoVT-AbrB_dom"/>
</dbReference>
<comment type="caution">
    <text evidence="9">The sequence shown here is derived from an EMBL/GenBank/DDBJ whole genome shotgun (WGS) entry which is preliminary data.</text>
</comment>
<evidence type="ECO:0000256" key="2">
    <source>
        <dbReference type="ARBA" id="ARBA00022490"/>
    </source>
</evidence>
<dbReference type="PANTHER" id="PTHR34701:SF1">
    <property type="entry name" value="TRANSCRIPTIONAL REGULATOR MRAZ"/>
    <property type="match status" value="1"/>
</dbReference>
<gene>
    <name evidence="7" type="primary">mraZ</name>
    <name evidence="9" type="ORF">COT95_01010</name>
</gene>
<evidence type="ECO:0000256" key="1">
    <source>
        <dbReference type="ARBA" id="ARBA00013860"/>
    </source>
</evidence>
<evidence type="ECO:0000256" key="6">
    <source>
        <dbReference type="ARBA" id="ARBA00023163"/>
    </source>
</evidence>
<organism evidence="9 10">
    <name type="scientific">Candidatus Falkowbacteria bacterium CG10_big_fil_rev_8_21_14_0_10_37_6</name>
    <dbReference type="NCBI Taxonomy" id="1974563"/>
    <lineage>
        <taxon>Bacteria</taxon>
        <taxon>Candidatus Falkowiibacteriota</taxon>
    </lineage>
</organism>
<dbReference type="GO" id="GO:0000976">
    <property type="term" value="F:transcription cis-regulatory region binding"/>
    <property type="evidence" value="ECO:0007669"/>
    <property type="project" value="TreeGrafter"/>
</dbReference>
<evidence type="ECO:0000256" key="5">
    <source>
        <dbReference type="ARBA" id="ARBA00023125"/>
    </source>
</evidence>
<keyword evidence="9" id="KW-0132">Cell division</keyword>
<dbReference type="InterPro" id="IPR035642">
    <property type="entry name" value="MraZ_N"/>
</dbReference>
<keyword evidence="6 7" id="KW-0804">Transcription</keyword>
<dbReference type="GO" id="GO:0003700">
    <property type="term" value="F:DNA-binding transcription factor activity"/>
    <property type="evidence" value="ECO:0007669"/>
    <property type="project" value="UniProtKB-UniRule"/>
</dbReference>
<dbReference type="NCBIfam" id="TIGR00242">
    <property type="entry name" value="division/cell wall cluster transcriptional repressor MraZ"/>
    <property type="match status" value="1"/>
</dbReference>
<dbReference type="EMBL" id="PFAN01000058">
    <property type="protein sequence ID" value="PIR95014.1"/>
    <property type="molecule type" value="Genomic_DNA"/>
</dbReference>